<evidence type="ECO:0000259" key="8">
    <source>
        <dbReference type="Pfam" id="PF01094"/>
    </source>
</evidence>
<feature type="chain" id="PRO_5041231238" evidence="7">
    <location>
        <begin position="24"/>
        <end position="313"/>
    </location>
</feature>
<dbReference type="SUPFAM" id="SSF53822">
    <property type="entry name" value="Periplasmic binding protein-like I"/>
    <property type="match status" value="1"/>
</dbReference>
<evidence type="ECO:0000256" key="2">
    <source>
        <dbReference type="ARBA" id="ARBA00022692"/>
    </source>
</evidence>
<protein>
    <submittedName>
        <fullName evidence="9">Vomeronasal type-2 receptor 26-like</fullName>
    </submittedName>
</protein>
<dbReference type="InterPro" id="IPR028082">
    <property type="entry name" value="Peripla_BP_I"/>
</dbReference>
<dbReference type="InterPro" id="IPR000337">
    <property type="entry name" value="GPCR_3"/>
</dbReference>
<accession>A0AA35JZ57</accession>
<evidence type="ECO:0000256" key="7">
    <source>
        <dbReference type="SAM" id="SignalP"/>
    </source>
</evidence>
<dbReference type="AlphaFoldDB" id="A0AA35JZ57"/>
<dbReference type="Gene3D" id="3.40.50.2300">
    <property type="match status" value="2"/>
</dbReference>
<dbReference type="InterPro" id="IPR000068">
    <property type="entry name" value="GPCR_3_Ca_sens_rcpt-rel"/>
</dbReference>
<evidence type="ECO:0000256" key="4">
    <source>
        <dbReference type="ARBA" id="ARBA00023136"/>
    </source>
</evidence>
<dbReference type="GO" id="GO:0005886">
    <property type="term" value="C:plasma membrane"/>
    <property type="evidence" value="ECO:0007669"/>
    <property type="project" value="TreeGrafter"/>
</dbReference>
<keyword evidence="5 9" id="KW-0675">Receptor</keyword>
<evidence type="ECO:0000256" key="1">
    <source>
        <dbReference type="ARBA" id="ARBA00004141"/>
    </source>
</evidence>
<dbReference type="PANTHER" id="PTHR24061:SF599">
    <property type="entry name" value="G-PROTEIN COUPLED RECEPTORS FAMILY 3 PROFILE DOMAIN-CONTAINING PROTEIN"/>
    <property type="match status" value="1"/>
</dbReference>
<keyword evidence="2" id="KW-0812">Transmembrane</keyword>
<proteinExistence type="predicted"/>
<evidence type="ECO:0000313" key="9">
    <source>
        <dbReference type="EMBL" id="CAI5768725.1"/>
    </source>
</evidence>
<organism evidence="9 10">
    <name type="scientific">Podarcis lilfordi</name>
    <name type="common">Lilford's wall lizard</name>
    <dbReference type="NCBI Taxonomy" id="74358"/>
    <lineage>
        <taxon>Eukaryota</taxon>
        <taxon>Metazoa</taxon>
        <taxon>Chordata</taxon>
        <taxon>Craniata</taxon>
        <taxon>Vertebrata</taxon>
        <taxon>Euteleostomi</taxon>
        <taxon>Lepidosauria</taxon>
        <taxon>Squamata</taxon>
        <taxon>Bifurcata</taxon>
        <taxon>Unidentata</taxon>
        <taxon>Episquamata</taxon>
        <taxon>Laterata</taxon>
        <taxon>Lacertibaenia</taxon>
        <taxon>Lacertidae</taxon>
        <taxon>Podarcis</taxon>
    </lineage>
</organism>
<evidence type="ECO:0000256" key="5">
    <source>
        <dbReference type="ARBA" id="ARBA00023170"/>
    </source>
</evidence>
<keyword evidence="6" id="KW-0325">Glycoprotein</keyword>
<keyword evidence="7" id="KW-0732">Signal</keyword>
<feature type="signal peptide" evidence="7">
    <location>
        <begin position="1"/>
        <end position="23"/>
    </location>
</feature>
<keyword evidence="10" id="KW-1185">Reference proteome</keyword>
<feature type="domain" description="Receptor ligand binding region" evidence="8">
    <location>
        <begin position="88"/>
        <end position="257"/>
    </location>
</feature>
<dbReference type="EMBL" id="OX395127">
    <property type="protein sequence ID" value="CAI5768725.1"/>
    <property type="molecule type" value="Genomic_DNA"/>
</dbReference>
<dbReference type="InterPro" id="IPR001828">
    <property type="entry name" value="ANF_lig-bd_rcpt"/>
</dbReference>
<dbReference type="Pfam" id="PF01094">
    <property type="entry name" value="ANF_receptor"/>
    <property type="match status" value="1"/>
</dbReference>
<dbReference type="Proteomes" id="UP001178461">
    <property type="component" value="Chromosome 2"/>
</dbReference>
<dbReference type="GO" id="GO:0004930">
    <property type="term" value="F:G protein-coupled receptor activity"/>
    <property type="evidence" value="ECO:0007669"/>
    <property type="project" value="InterPro"/>
</dbReference>
<sequence length="313" mass="35316">MVTARMISLLLLLLLLMPEAVCGTQAGKCSVNLMRLRNEPVNYYRAGDHLICGIISPKTAVFKPYNFSRPPLTVITDISEQKYWHILSFLLAVQEFNLDPSLLPNTTLGYNLFETYFDGRVVSNAMLDGHSGGGMNIPNYNCGRRKNLLAVIEGAGSDISTHVSCMSGIFKIPQLSYGFALTDKTQFPFAYQMVPKEEIQYRGIVKLLLHFGWTWIGLFAPDNDSGERFLSSLTPMMISSGICVAFSEKIQQRTLYQISILRKPPVMWRKVNVSVYYGDASNRFDPIIMVQRILERVQIWGKSGSQQLFRTST</sequence>
<evidence type="ECO:0000256" key="3">
    <source>
        <dbReference type="ARBA" id="ARBA00022989"/>
    </source>
</evidence>
<gene>
    <name evidence="9" type="ORF">PODLI_1B032088</name>
</gene>
<dbReference type="PRINTS" id="PR00248">
    <property type="entry name" value="GPCRMGR"/>
</dbReference>
<name>A0AA35JZ57_9SAUR</name>
<comment type="subcellular location">
    <subcellularLocation>
        <location evidence="1">Membrane</location>
        <topology evidence="1">Multi-pass membrane protein</topology>
    </subcellularLocation>
</comment>
<dbReference type="PANTHER" id="PTHR24061">
    <property type="entry name" value="CALCIUM-SENSING RECEPTOR-RELATED"/>
    <property type="match status" value="1"/>
</dbReference>
<evidence type="ECO:0000256" key="6">
    <source>
        <dbReference type="ARBA" id="ARBA00023180"/>
    </source>
</evidence>
<keyword evidence="4" id="KW-0472">Membrane</keyword>
<keyword evidence="3" id="KW-1133">Transmembrane helix</keyword>
<reference evidence="9" key="1">
    <citation type="submission" date="2022-12" db="EMBL/GenBank/DDBJ databases">
        <authorList>
            <person name="Alioto T."/>
            <person name="Alioto T."/>
            <person name="Gomez Garrido J."/>
        </authorList>
    </citation>
    <scope>NUCLEOTIDE SEQUENCE</scope>
</reference>
<evidence type="ECO:0000313" key="10">
    <source>
        <dbReference type="Proteomes" id="UP001178461"/>
    </source>
</evidence>